<name>A0A2Z4ZF97_9PSED</name>
<protein>
    <submittedName>
        <fullName evidence="1">Uncharacterized protein</fullName>
    </submittedName>
</protein>
<dbReference type="EMBL" id="CP022202">
    <property type="protein sequence ID" value="AXA62506.1"/>
    <property type="molecule type" value="Genomic_DNA"/>
</dbReference>
<dbReference type="KEGG" id="pthv:CE140_20750"/>
<dbReference type="Proteomes" id="UP000251666">
    <property type="component" value="Chromosome"/>
</dbReference>
<evidence type="ECO:0000313" key="2">
    <source>
        <dbReference type="Proteomes" id="UP000251666"/>
    </source>
</evidence>
<dbReference type="RefSeq" id="WP_208665544.1">
    <property type="nucleotide sequence ID" value="NZ_CP022201.1"/>
</dbReference>
<keyword evidence="2" id="KW-1185">Reference proteome</keyword>
<accession>A0A2Z4ZF97</accession>
<reference evidence="2" key="1">
    <citation type="journal article" date="2021" name="Front. Microbiol.">
        <title>Genomic Analysis of the 1-Aminocyclopropane-1-Carboxylate Deaminase-Producing Pseudomonas thivervalensis SC5 Reveals Its Multifaceted Roles in Soil and in Beneficial Interactions With Plants.</title>
        <authorList>
            <person name="Nascimento F.X."/>
            <person name="Uron P."/>
            <person name="Glick B.R."/>
            <person name="Giachini A."/>
            <person name="Rossi M.J."/>
        </authorList>
    </citation>
    <scope>NUCLEOTIDE SEQUENCE [LARGE SCALE GENOMIC DNA]</scope>
    <source>
        <strain evidence="2">PLM3</strain>
    </source>
</reference>
<proteinExistence type="predicted"/>
<gene>
    <name evidence="1" type="ORF">CEQ51_21300</name>
</gene>
<evidence type="ECO:0000313" key="1">
    <source>
        <dbReference type="EMBL" id="AXA62506.1"/>
    </source>
</evidence>
<sequence>MSAEYILEQLIIGPRLQLSISEGRYKELAHARNVLSEALAFEQRYELLLGNFLAMELAFTEICLRTKVEPQHRYLNLAEILETANRHVVNTLTAMRAYADQVVQDFKCLELVPSFSQVAKSELNEAFSRSLDYRFMCSLRNHVQHKATAVHGFVTDDDRMRDANGWVETVTFYANKETLRADKDFKLRVLDEQPQKIDIRRRARRSVQAVGEVHLALRNLSKDQVAQARSAIELAIHEYKEAGAESIIGLGARRVGDTTADVALLLDWDDVRLKLVNKNSSLPRLWPRRSHREAKVEEIIALREAMEQTQAQAAALVFVTEDRWRDYEDGLPMPEGLFLLYKLQVGRHPTHTLQQLNAVDE</sequence>
<organism evidence="1 2">
    <name type="scientific">Pseudomonas thivervalensis</name>
    <dbReference type="NCBI Taxonomy" id="86265"/>
    <lineage>
        <taxon>Bacteria</taxon>
        <taxon>Pseudomonadati</taxon>
        <taxon>Pseudomonadota</taxon>
        <taxon>Gammaproteobacteria</taxon>
        <taxon>Pseudomonadales</taxon>
        <taxon>Pseudomonadaceae</taxon>
        <taxon>Pseudomonas</taxon>
    </lineage>
</organism>
<dbReference type="AlphaFoldDB" id="A0A2Z4ZF97"/>